<dbReference type="Proteomes" id="UP000828390">
    <property type="component" value="Unassembled WGS sequence"/>
</dbReference>
<comment type="caution">
    <text evidence="1">The sequence shown here is derived from an EMBL/GenBank/DDBJ whole genome shotgun (WGS) entry which is preliminary data.</text>
</comment>
<accession>A0A9D4LTP2</accession>
<dbReference type="EMBL" id="JAIWYP010000002">
    <property type="protein sequence ID" value="KAH3863598.1"/>
    <property type="molecule type" value="Genomic_DNA"/>
</dbReference>
<keyword evidence="2" id="KW-1185">Reference proteome</keyword>
<evidence type="ECO:0000313" key="1">
    <source>
        <dbReference type="EMBL" id="KAH3863598.1"/>
    </source>
</evidence>
<dbReference type="AlphaFoldDB" id="A0A9D4LTP2"/>
<evidence type="ECO:0000313" key="2">
    <source>
        <dbReference type="Proteomes" id="UP000828390"/>
    </source>
</evidence>
<reference evidence="1" key="2">
    <citation type="submission" date="2020-11" db="EMBL/GenBank/DDBJ databases">
        <authorList>
            <person name="McCartney M.A."/>
            <person name="Auch B."/>
            <person name="Kono T."/>
            <person name="Mallez S."/>
            <person name="Becker A."/>
            <person name="Gohl D.M."/>
            <person name="Silverstein K.A.T."/>
            <person name="Koren S."/>
            <person name="Bechman K.B."/>
            <person name="Herman A."/>
            <person name="Abrahante J.E."/>
            <person name="Garbe J."/>
        </authorList>
    </citation>
    <scope>NUCLEOTIDE SEQUENCE</scope>
    <source>
        <strain evidence="1">Duluth1</strain>
        <tissue evidence="1">Whole animal</tissue>
    </source>
</reference>
<reference evidence="1" key="1">
    <citation type="journal article" date="2019" name="bioRxiv">
        <title>The Genome of the Zebra Mussel, Dreissena polymorpha: A Resource for Invasive Species Research.</title>
        <authorList>
            <person name="McCartney M.A."/>
            <person name="Auch B."/>
            <person name="Kono T."/>
            <person name="Mallez S."/>
            <person name="Zhang Y."/>
            <person name="Obille A."/>
            <person name="Becker A."/>
            <person name="Abrahante J.E."/>
            <person name="Garbe J."/>
            <person name="Badalamenti J.P."/>
            <person name="Herman A."/>
            <person name="Mangelson H."/>
            <person name="Liachko I."/>
            <person name="Sullivan S."/>
            <person name="Sone E.D."/>
            <person name="Koren S."/>
            <person name="Silverstein K.A.T."/>
            <person name="Beckman K.B."/>
            <person name="Gohl D.M."/>
        </authorList>
    </citation>
    <scope>NUCLEOTIDE SEQUENCE</scope>
    <source>
        <strain evidence="1">Duluth1</strain>
        <tissue evidence="1">Whole animal</tissue>
    </source>
</reference>
<proteinExistence type="predicted"/>
<gene>
    <name evidence="1" type="ORF">DPMN_026586</name>
</gene>
<name>A0A9D4LTP2_DREPO</name>
<sequence length="74" mass="8537">MAPRHGWHQLHMVERRSTRACCCPQSAWSLYHGACCYCASVQEKAILDVVHAVLLERFASHFVMVKWTIHLVET</sequence>
<organism evidence="1 2">
    <name type="scientific">Dreissena polymorpha</name>
    <name type="common">Zebra mussel</name>
    <name type="synonym">Mytilus polymorpha</name>
    <dbReference type="NCBI Taxonomy" id="45954"/>
    <lineage>
        <taxon>Eukaryota</taxon>
        <taxon>Metazoa</taxon>
        <taxon>Spiralia</taxon>
        <taxon>Lophotrochozoa</taxon>
        <taxon>Mollusca</taxon>
        <taxon>Bivalvia</taxon>
        <taxon>Autobranchia</taxon>
        <taxon>Heteroconchia</taxon>
        <taxon>Euheterodonta</taxon>
        <taxon>Imparidentia</taxon>
        <taxon>Neoheterodontei</taxon>
        <taxon>Myida</taxon>
        <taxon>Dreissenoidea</taxon>
        <taxon>Dreissenidae</taxon>
        <taxon>Dreissena</taxon>
    </lineage>
</organism>
<protein>
    <submittedName>
        <fullName evidence="1">Uncharacterized protein</fullName>
    </submittedName>
</protein>